<dbReference type="Proteomes" id="UP001359485">
    <property type="component" value="Unassembled WGS sequence"/>
</dbReference>
<sequence>MSPPDDRGAGVLRLLLTGIGGVKPPGTGDVKPPTPPGGRVPAEGDFHGGPGGASPPARNGEQVPSESSVVEPSSLHVVSMRPYLFAWGGPTFFSFCPCSVITLTYSHSFASMMAPG</sequence>
<name>A0ABR1B5U5_POLSC</name>
<dbReference type="EMBL" id="JAWJWF010000003">
    <property type="protein sequence ID" value="KAK6635332.1"/>
    <property type="molecule type" value="Genomic_DNA"/>
</dbReference>
<protein>
    <submittedName>
        <fullName evidence="2">Uncharacterized protein</fullName>
    </submittedName>
</protein>
<gene>
    <name evidence="2" type="ORF">RUM44_000583</name>
</gene>
<accession>A0ABR1B5U5</accession>
<comment type="caution">
    <text evidence="2">The sequence shown here is derived from an EMBL/GenBank/DDBJ whole genome shotgun (WGS) entry which is preliminary data.</text>
</comment>
<evidence type="ECO:0000256" key="1">
    <source>
        <dbReference type="SAM" id="MobiDB-lite"/>
    </source>
</evidence>
<keyword evidence="3" id="KW-1185">Reference proteome</keyword>
<organism evidence="2 3">
    <name type="scientific">Polyplax serrata</name>
    <name type="common">Common mouse louse</name>
    <dbReference type="NCBI Taxonomy" id="468196"/>
    <lineage>
        <taxon>Eukaryota</taxon>
        <taxon>Metazoa</taxon>
        <taxon>Ecdysozoa</taxon>
        <taxon>Arthropoda</taxon>
        <taxon>Hexapoda</taxon>
        <taxon>Insecta</taxon>
        <taxon>Pterygota</taxon>
        <taxon>Neoptera</taxon>
        <taxon>Paraneoptera</taxon>
        <taxon>Psocodea</taxon>
        <taxon>Troctomorpha</taxon>
        <taxon>Phthiraptera</taxon>
        <taxon>Anoplura</taxon>
        <taxon>Polyplacidae</taxon>
        <taxon>Polyplax</taxon>
    </lineage>
</organism>
<reference evidence="2 3" key="1">
    <citation type="submission" date="2023-09" db="EMBL/GenBank/DDBJ databases">
        <title>Genomes of two closely related lineages of the louse Polyplax serrata with different host specificities.</title>
        <authorList>
            <person name="Martinu J."/>
            <person name="Tarabai H."/>
            <person name="Stefka J."/>
            <person name="Hypsa V."/>
        </authorList>
    </citation>
    <scope>NUCLEOTIDE SEQUENCE [LARGE SCALE GENOMIC DNA]</scope>
    <source>
        <strain evidence="2">98ZLc_SE</strain>
    </source>
</reference>
<evidence type="ECO:0000313" key="2">
    <source>
        <dbReference type="EMBL" id="KAK6635332.1"/>
    </source>
</evidence>
<evidence type="ECO:0000313" key="3">
    <source>
        <dbReference type="Proteomes" id="UP001359485"/>
    </source>
</evidence>
<proteinExistence type="predicted"/>
<feature type="region of interest" description="Disordered" evidence="1">
    <location>
        <begin position="18"/>
        <end position="71"/>
    </location>
</feature>